<protein>
    <submittedName>
        <fullName evidence="2">Uncharacterized protein</fullName>
    </submittedName>
</protein>
<dbReference type="AlphaFoldDB" id="A0A6C0KAH8"/>
<feature type="transmembrane region" description="Helical" evidence="1">
    <location>
        <begin position="31"/>
        <end position="59"/>
    </location>
</feature>
<evidence type="ECO:0000256" key="1">
    <source>
        <dbReference type="SAM" id="Phobius"/>
    </source>
</evidence>
<sequence length="94" mass="10657">MGLLKQVAREIGDRLPMTRAEKFTNGEDNELLLGLNIFGVLILICFVIIFTFTIGAFMWNEGAVPLNTNLKAISYKGGQLRLLAFTLLNSWFFW</sequence>
<keyword evidence="1" id="KW-0812">Transmembrane</keyword>
<keyword evidence="1" id="KW-1133">Transmembrane helix</keyword>
<name>A0A6C0KAH8_9ZZZZ</name>
<dbReference type="EMBL" id="MN740845">
    <property type="protein sequence ID" value="QHU14679.1"/>
    <property type="molecule type" value="Genomic_DNA"/>
</dbReference>
<keyword evidence="1" id="KW-0472">Membrane</keyword>
<evidence type="ECO:0000313" key="2">
    <source>
        <dbReference type="EMBL" id="QHU14679.1"/>
    </source>
</evidence>
<proteinExistence type="predicted"/>
<organism evidence="2">
    <name type="scientific">viral metagenome</name>
    <dbReference type="NCBI Taxonomy" id="1070528"/>
    <lineage>
        <taxon>unclassified sequences</taxon>
        <taxon>metagenomes</taxon>
        <taxon>organismal metagenomes</taxon>
    </lineage>
</organism>
<reference evidence="2" key="1">
    <citation type="journal article" date="2020" name="Nature">
        <title>Giant virus diversity and host interactions through global metagenomics.</title>
        <authorList>
            <person name="Schulz F."/>
            <person name="Roux S."/>
            <person name="Paez-Espino D."/>
            <person name="Jungbluth S."/>
            <person name="Walsh D.A."/>
            <person name="Denef V.J."/>
            <person name="McMahon K.D."/>
            <person name="Konstantinidis K.T."/>
            <person name="Eloe-Fadrosh E.A."/>
            <person name="Kyrpides N.C."/>
            <person name="Woyke T."/>
        </authorList>
    </citation>
    <scope>NUCLEOTIDE SEQUENCE</scope>
    <source>
        <strain evidence="2">GVMAG-S-1102113-126</strain>
    </source>
</reference>
<accession>A0A6C0KAH8</accession>